<dbReference type="AlphaFoldDB" id="A0A9P5N3Q6"/>
<reference evidence="1" key="2">
    <citation type="journal article" date="2020" name="Nat. Commun.">
        <title>Large-scale genome sequencing of mycorrhizal fungi provides insights into the early evolution of symbiotic traits.</title>
        <authorList>
            <person name="Miyauchi S."/>
            <person name="Kiss E."/>
            <person name="Kuo A."/>
            <person name="Drula E."/>
            <person name="Kohler A."/>
            <person name="Sanchez-Garcia M."/>
            <person name="Morin E."/>
            <person name="Andreopoulos B."/>
            <person name="Barry K.W."/>
            <person name="Bonito G."/>
            <person name="Buee M."/>
            <person name="Carver A."/>
            <person name="Chen C."/>
            <person name="Cichocki N."/>
            <person name="Clum A."/>
            <person name="Culley D."/>
            <person name="Crous P.W."/>
            <person name="Fauchery L."/>
            <person name="Girlanda M."/>
            <person name="Hayes R.D."/>
            <person name="Keri Z."/>
            <person name="LaButti K."/>
            <person name="Lipzen A."/>
            <person name="Lombard V."/>
            <person name="Magnuson J."/>
            <person name="Maillard F."/>
            <person name="Murat C."/>
            <person name="Nolan M."/>
            <person name="Ohm R.A."/>
            <person name="Pangilinan J."/>
            <person name="Pereira M.F."/>
            <person name="Perotto S."/>
            <person name="Peter M."/>
            <person name="Pfister S."/>
            <person name="Riley R."/>
            <person name="Sitrit Y."/>
            <person name="Stielow J.B."/>
            <person name="Szollosi G."/>
            <person name="Zifcakova L."/>
            <person name="Stursova M."/>
            <person name="Spatafora J.W."/>
            <person name="Tedersoo L."/>
            <person name="Vaario L.M."/>
            <person name="Yamada A."/>
            <person name="Yan M."/>
            <person name="Wang P."/>
            <person name="Xu J."/>
            <person name="Bruns T."/>
            <person name="Baldrian P."/>
            <person name="Vilgalys R."/>
            <person name="Dunand C."/>
            <person name="Henrissat B."/>
            <person name="Grigoriev I.V."/>
            <person name="Hibbett D."/>
            <person name="Nagy L.G."/>
            <person name="Martin F.M."/>
        </authorList>
    </citation>
    <scope>NUCLEOTIDE SEQUENCE</scope>
    <source>
        <strain evidence="1">Prilba</strain>
    </source>
</reference>
<dbReference type="Proteomes" id="UP000759537">
    <property type="component" value="Unassembled WGS sequence"/>
</dbReference>
<organism evidence="1 2">
    <name type="scientific">Russula ochroleuca</name>
    <dbReference type="NCBI Taxonomy" id="152965"/>
    <lineage>
        <taxon>Eukaryota</taxon>
        <taxon>Fungi</taxon>
        <taxon>Dikarya</taxon>
        <taxon>Basidiomycota</taxon>
        <taxon>Agaricomycotina</taxon>
        <taxon>Agaricomycetes</taxon>
        <taxon>Russulales</taxon>
        <taxon>Russulaceae</taxon>
        <taxon>Russula</taxon>
    </lineage>
</organism>
<sequence>MTHNEPMSRWHGFKSLLANSSNTRYNDEFSTGVFLGIRSTVGLRVHIHSVGGLKGVEAPSNLVDAGDGKLVMIRGSVRNHTLCCRMCSARRHLMLILNSLINHKQKDSDGLAAPWQLLVRGSWFPQAGDGETNTRGYHIVPIVQLRFEPFANSPQFFTTLPRNSGLQSRQRLGAPKAAPAIRQHLTTRPSHNNSFIFIFARSVTHAPPTPIIS</sequence>
<evidence type="ECO:0000313" key="2">
    <source>
        <dbReference type="Proteomes" id="UP000759537"/>
    </source>
</evidence>
<protein>
    <submittedName>
        <fullName evidence="1">Uncharacterized protein</fullName>
    </submittedName>
</protein>
<proteinExistence type="predicted"/>
<reference evidence="1" key="1">
    <citation type="submission" date="2019-10" db="EMBL/GenBank/DDBJ databases">
        <authorList>
            <consortium name="DOE Joint Genome Institute"/>
            <person name="Kuo A."/>
            <person name="Miyauchi S."/>
            <person name="Kiss E."/>
            <person name="Drula E."/>
            <person name="Kohler A."/>
            <person name="Sanchez-Garcia M."/>
            <person name="Andreopoulos B."/>
            <person name="Barry K.W."/>
            <person name="Bonito G."/>
            <person name="Buee M."/>
            <person name="Carver A."/>
            <person name="Chen C."/>
            <person name="Cichocki N."/>
            <person name="Clum A."/>
            <person name="Culley D."/>
            <person name="Crous P.W."/>
            <person name="Fauchery L."/>
            <person name="Girlanda M."/>
            <person name="Hayes R."/>
            <person name="Keri Z."/>
            <person name="LaButti K."/>
            <person name="Lipzen A."/>
            <person name="Lombard V."/>
            <person name="Magnuson J."/>
            <person name="Maillard F."/>
            <person name="Morin E."/>
            <person name="Murat C."/>
            <person name="Nolan M."/>
            <person name="Ohm R."/>
            <person name="Pangilinan J."/>
            <person name="Pereira M."/>
            <person name="Perotto S."/>
            <person name="Peter M."/>
            <person name="Riley R."/>
            <person name="Sitrit Y."/>
            <person name="Stielow B."/>
            <person name="Szollosi G."/>
            <person name="Zifcakova L."/>
            <person name="Stursova M."/>
            <person name="Spatafora J.W."/>
            <person name="Tedersoo L."/>
            <person name="Vaario L.-M."/>
            <person name="Yamada A."/>
            <person name="Yan M."/>
            <person name="Wang P."/>
            <person name="Xu J."/>
            <person name="Bruns T."/>
            <person name="Baldrian P."/>
            <person name="Vilgalys R."/>
            <person name="Henrissat B."/>
            <person name="Grigoriev I.V."/>
            <person name="Hibbett D."/>
            <person name="Nagy L.G."/>
            <person name="Martin F.M."/>
        </authorList>
    </citation>
    <scope>NUCLEOTIDE SEQUENCE</scope>
    <source>
        <strain evidence="1">Prilba</strain>
    </source>
</reference>
<gene>
    <name evidence="1" type="ORF">DFH94DRAFT_274524</name>
</gene>
<comment type="caution">
    <text evidence="1">The sequence shown here is derived from an EMBL/GenBank/DDBJ whole genome shotgun (WGS) entry which is preliminary data.</text>
</comment>
<keyword evidence="2" id="KW-1185">Reference proteome</keyword>
<accession>A0A9P5N3Q6</accession>
<evidence type="ECO:0000313" key="1">
    <source>
        <dbReference type="EMBL" id="KAF8485350.1"/>
    </source>
</evidence>
<dbReference type="EMBL" id="WHVB01000003">
    <property type="protein sequence ID" value="KAF8485350.1"/>
    <property type="molecule type" value="Genomic_DNA"/>
</dbReference>
<name>A0A9P5N3Q6_9AGAM</name>